<dbReference type="EMBL" id="DXBV01000086">
    <property type="protein sequence ID" value="HIZ31310.1"/>
    <property type="molecule type" value="Genomic_DNA"/>
</dbReference>
<dbReference type="Proteomes" id="UP000824035">
    <property type="component" value="Unassembled WGS sequence"/>
</dbReference>
<reference evidence="2" key="1">
    <citation type="journal article" date="2021" name="PeerJ">
        <title>Extensive microbial diversity within the chicken gut microbiome revealed by metagenomics and culture.</title>
        <authorList>
            <person name="Gilroy R."/>
            <person name="Ravi A."/>
            <person name="Getino M."/>
            <person name="Pursley I."/>
            <person name="Horton D.L."/>
            <person name="Alikhan N.F."/>
            <person name="Baker D."/>
            <person name="Gharbi K."/>
            <person name="Hall N."/>
            <person name="Watson M."/>
            <person name="Adriaenssens E.M."/>
            <person name="Foster-Nyarko E."/>
            <person name="Jarju S."/>
            <person name="Secka A."/>
            <person name="Antonio M."/>
            <person name="Oren A."/>
            <person name="Chaudhuri R.R."/>
            <person name="La Ragione R."/>
            <person name="Hildebrand F."/>
            <person name="Pallen M.J."/>
        </authorList>
    </citation>
    <scope>NUCLEOTIDE SEQUENCE</scope>
    <source>
        <strain evidence="2">ChiGjej4B4-18154</strain>
    </source>
</reference>
<dbReference type="AlphaFoldDB" id="A0A9D2IZE4"/>
<dbReference type="Pfam" id="PF12730">
    <property type="entry name" value="ABC2_membrane_4"/>
    <property type="match status" value="1"/>
</dbReference>
<reference evidence="2" key="2">
    <citation type="submission" date="2021-04" db="EMBL/GenBank/DDBJ databases">
        <authorList>
            <person name="Gilroy R."/>
        </authorList>
    </citation>
    <scope>NUCLEOTIDE SEQUENCE</scope>
    <source>
        <strain evidence="2">ChiGjej4B4-18154</strain>
    </source>
</reference>
<keyword evidence="1" id="KW-0472">Membrane</keyword>
<sequence>MNKLLWANWARLRHYKAFWLTLAGVFLCSLLSIWSGSRAAEQLAQSGFARTLDSYYFALTTFLGGLYAVFFSLFLSAEFSDGTVRNKLVVGHSRVRIYLADYLICLAACLAFAAMWLLGGLPGLLWMGPFSMGPGEFLAYLLVIFGFTAAFAALFALVNLLPANKAVTVVLSLAVWLGLVLTASAFYDRLSEPEMISGVVYADGAFQEMEPHPNPMYLAGAVRTACTWALEFLPAGQAQLVRGVEVDSPLRMLAFSALFTALALLAGACIFQKKDLK</sequence>
<protein>
    <submittedName>
        <fullName evidence="2">ABC transporter permease subunit</fullName>
    </submittedName>
</protein>
<organism evidence="2 3">
    <name type="scientific">Candidatus Allofournierella merdipullorum</name>
    <dbReference type="NCBI Taxonomy" id="2838595"/>
    <lineage>
        <taxon>Bacteria</taxon>
        <taxon>Bacillati</taxon>
        <taxon>Bacillota</taxon>
        <taxon>Clostridia</taxon>
        <taxon>Eubacteriales</taxon>
        <taxon>Oscillospiraceae</taxon>
        <taxon>Allofournierella</taxon>
    </lineage>
</organism>
<keyword evidence="1" id="KW-1133">Transmembrane helix</keyword>
<feature type="transmembrane region" description="Helical" evidence="1">
    <location>
        <begin position="97"/>
        <end position="117"/>
    </location>
</feature>
<keyword evidence="1" id="KW-0812">Transmembrane</keyword>
<feature type="transmembrane region" description="Helical" evidence="1">
    <location>
        <begin position="167"/>
        <end position="187"/>
    </location>
</feature>
<proteinExistence type="predicted"/>
<gene>
    <name evidence="2" type="ORF">H9813_08800</name>
</gene>
<dbReference type="GO" id="GO:0005886">
    <property type="term" value="C:plasma membrane"/>
    <property type="evidence" value="ECO:0007669"/>
    <property type="project" value="UniProtKB-SubCell"/>
</dbReference>
<name>A0A9D2IZE4_9FIRM</name>
<evidence type="ECO:0000256" key="1">
    <source>
        <dbReference type="SAM" id="Phobius"/>
    </source>
</evidence>
<feature type="transmembrane region" description="Helical" evidence="1">
    <location>
        <begin position="55"/>
        <end position="76"/>
    </location>
</feature>
<comment type="caution">
    <text evidence="2">The sequence shown here is derived from an EMBL/GenBank/DDBJ whole genome shotgun (WGS) entry which is preliminary data.</text>
</comment>
<feature type="transmembrane region" description="Helical" evidence="1">
    <location>
        <begin position="137"/>
        <end position="160"/>
    </location>
</feature>
<dbReference type="GO" id="GO:0140359">
    <property type="term" value="F:ABC-type transporter activity"/>
    <property type="evidence" value="ECO:0007669"/>
    <property type="project" value="InterPro"/>
</dbReference>
<evidence type="ECO:0000313" key="3">
    <source>
        <dbReference type="Proteomes" id="UP000824035"/>
    </source>
</evidence>
<accession>A0A9D2IZE4</accession>
<feature type="transmembrane region" description="Helical" evidence="1">
    <location>
        <begin position="252"/>
        <end position="271"/>
    </location>
</feature>
<evidence type="ECO:0000313" key="2">
    <source>
        <dbReference type="EMBL" id="HIZ31310.1"/>
    </source>
</evidence>